<dbReference type="Proteomes" id="UP001356095">
    <property type="component" value="Unassembled WGS sequence"/>
</dbReference>
<accession>A0ABU7KHQ5</accession>
<feature type="compositionally biased region" description="Low complexity" evidence="1">
    <location>
        <begin position="13"/>
        <end position="27"/>
    </location>
</feature>
<organism evidence="2 3">
    <name type="scientific">Nocardiopsis codii</name>
    <dbReference type="NCBI Taxonomy" id="3065942"/>
    <lineage>
        <taxon>Bacteria</taxon>
        <taxon>Bacillati</taxon>
        <taxon>Actinomycetota</taxon>
        <taxon>Actinomycetes</taxon>
        <taxon>Streptosporangiales</taxon>
        <taxon>Nocardiopsidaceae</taxon>
        <taxon>Nocardiopsis</taxon>
    </lineage>
</organism>
<evidence type="ECO:0000313" key="2">
    <source>
        <dbReference type="EMBL" id="MEE2041770.1"/>
    </source>
</evidence>
<evidence type="ECO:0000256" key="1">
    <source>
        <dbReference type="SAM" id="MobiDB-lite"/>
    </source>
</evidence>
<evidence type="ECO:0000313" key="3">
    <source>
        <dbReference type="Proteomes" id="UP001356095"/>
    </source>
</evidence>
<feature type="compositionally biased region" description="Basic and acidic residues" evidence="1">
    <location>
        <begin position="271"/>
        <end position="282"/>
    </location>
</feature>
<sequence>MGTTRPGPPGTAPVPVTGGPDGDAPAAHVRQGGRPAAPTAVLAGFHAQSHEKDVSQVETLFFGPSLSNGLARPVPGQERPPLPALGPLRDTGAAGPALGGPWTRAQRLLAACVEAVRVRRVSAADRYPVHRAYPSPRGLFGADLFVVHAADDPAPWILRVDPQSHALQPWGGCRVPDDLEAALTGARLVVAVDHRRYPPEYGRLRPSLALLEGGHLLAALGLTLTRAGLAPRTHLGPTDTPLPYGFSPCGAITLEPAGRPGPPPTPLTPSGRDRAPASDRRTVGASSTPGISAEATRRVAETAAGGAASGTGLRGWLDDRTSGVSTANLVTSAYVSPEDGTGVTSPLVAALAAAQEAVPVPGCLRLYRTVLVDDLVNERAASELTPDGAELPPRPVPRTGETNFASSLGYTLTADFAPWARAHGDGAQSVLHTLLGWVAQWGCLGAAATGLCARPMRNYQEADWAAALGLAPEETPAYQLWVRAERGAFMDTPVDAAR</sequence>
<dbReference type="EMBL" id="JAUZMY010000067">
    <property type="protein sequence ID" value="MEE2041770.1"/>
    <property type="molecule type" value="Genomic_DNA"/>
</dbReference>
<name>A0ABU7KHQ5_9ACTN</name>
<feature type="region of interest" description="Disordered" evidence="1">
    <location>
        <begin position="1"/>
        <end position="35"/>
    </location>
</feature>
<feature type="compositionally biased region" description="Pro residues" evidence="1">
    <location>
        <begin position="1"/>
        <end position="12"/>
    </location>
</feature>
<keyword evidence="3" id="KW-1185">Reference proteome</keyword>
<comment type="caution">
    <text evidence="2">The sequence shown here is derived from an EMBL/GenBank/DDBJ whole genome shotgun (WGS) entry which is preliminary data.</text>
</comment>
<protein>
    <submittedName>
        <fullName evidence="2">Uncharacterized protein</fullName>
    </submittedName>
</protein>
<reference evidence="2 3" key="1">
    <citation type="submission" date="2023-08" db="EMBL/GenBank/DDBJ databases">
        <authorList>
            <person name="Girao M."/>
            <person name="Carvalho M.F."/>
        </authorList>
    </citation>
    <scope>NUCLEOTIDE SEQUENCE [LARGE SCALE GENOMIC DNA]</scope>
    <source>
        <strain evidence="2 3">CT-R113</strain>
    </source>
</reference>
<dbReference type="Gene3D" id="3.40.109.10">
    <property type="entry name" value="NADH Oxidase"/>
    <property type="match status" value="1"/>
</dbReference>
<gene>
    <name evidence="2" type="ORF">Q8791_31565</name>
</gene>
<feature type="region of interest" description="Disordered" evidence="1">
    <location>
        <begin position="235"/>
        <end position="296"/>
    </location>
</feature>
<proteinExistence type="predicted"/>
<dbReference type="InterPro" id="IPR000415">
    <property type="entry name" value="Nitroreductase-like"/>
</dbReference>